<dbReference type="EMBL" id="CAJOAZ010004494">
    <property type="protein sequence ID" value="CAF4061897.1"/>
    <property type="molecule type" value="Genomic_DNA"/>
</dbReference>
<comment type="caution">
    <text evidence="4">The sequence shown here is derived from an EMBL/GenBank/DDBJ whole genome shotgun (WGS) entry which is preliminary data.</text>
</comment>
<organism evidence="4 8">
    <name type="scientific">Adineta steineri</name>
    <dbReference type="NCBI Taxonomy" id="433720"/>
    <lineage>
        <taxon>Eukaryota</taxon>
        <taxon>Metazoa</taxon>
        <taxon>Spiralia</taxon>
        <taxon>Gnathifera</taxon>
        <taxon>Rotifera</taxon>
        <taxon>Eurotatoria</taxon>
        <taxon>Bdelloidea</taxon>
        <taxon>Adinetida</taxon>
        <taxon>Adinetidae</taxon>
        <taxon>Adineta</taxon>
    </lineage>
</organism>
<protein>
    <submittedName>
        <fullName evidence="4">Uncharacterized protein</fullName>
    </submittedName>
</protein>
<dbReference type="Proteomes" id="UP000663891">
    <property type="component" value="Unassembled WGS sequence"/>
</dbReference>
<evidence type="ECO:0000313" key="8">
    <source>
        <dbReference type="Proteomes" id="UP000663845"/>
    </source>
</evidence>
<dbReference type="EMBL" id="CAJOBB010001672">
    <property type="protein sequence ID" value="CAF3888560.1"/>
    <property type="molecule type" value="Genomic_DNA"/>
</dbReference>
<dbReference type="EMBL" id="CAJOAY010000996">
    <property type="protein sequence ID" value="CAF3774424.1"/>
    <property type="molecule type" value="Genomic_DNA"/>
</dbReference>
<dbReference type="EMBL" id="CAJNOG010001476">
    <property type="protein sequence ID" value="CAF1446918.1"/>
    <property type="molecule type" value="Genomic_DNA"/>
</dbReference>
<evidence type="ECO:0000313" key="3">
    <source>
        <dbReference type="EMBL" id="CAF1412577.1"/>
    </source>
</evidence>
<evidence type="ECO:0000313" key="4">
    <source>
        <dbReference type="EMBL" id="CAF1446918.1"/>
    </source>
</evidence>
<evidence type="ECO:0000313" key="6">
    <source>
        <dbReference type="EMBL" id="CAF3888560.1"/>
    </source>
</evidence>
<feature type="compositionally biased region" description="Low complexity" evidence="1">
    <location>
        <begin position="29"/>
        <end position="39"/>
    </location>
</feature>
<dbReference type="Proteomes" id="UP000663845">
    <property type="component" value="Unassembled WGS sequence"/>
</dbReference>
<dbReference type="EMBL" id="CAJNOE010001323">
    <property type="protein sequence ID" value="CAF1412577.1"/>
    <property type="molecule type" value="Genomic_DNA"/>
</dbReference>
<sequence>MSLPTGMSPATGSHYNNVAAQMQQYLNSSNSSGYSGHQLHSAQGRVHQHHPTHGIAYASHMPSHAAQYLGVDPVISQDVGGFARLFMRNLLR</sequence>
<evidence type="ECO:0000313" key="5">
    <source>
        <dbReference type="EMBL" id="CAF3774424.1"/>
    </source>
</evidence>
<dbReference type="OrthoDB" id="10023895at2759"/>
<evidence type="ECO:0000313" key="2">
    <source>
        <dbReference type="EMBL" id="CAF1174129.1"/>
    </source>
</evidence>
<feature type="region of interest" description="Disordered" evidence="1">
    <location>
        <begin position="29"/>
        <end position="50"/>
    </location>
</feature>
<proteinExistence type="predicted"/>
<dbReference type="Proteomes" id="UP000663844">
    <property type="component" value="Unassembled WGS sequence"/>
</dbReference>
<reference evidence="4" key="1">
    <citation type="submission" date="2021-02" db="EMBL/GenBank/DDBJ databases">
        <authorList>
            <person name="Nowell W R."/>
        </authorList>
    </citation>
    <scope>NUCLEOTIDE SEQUENCE</scope>
</reference>
<gene>
    <name evidence="3" type="ORF">IZO911_LOCUS40162</name>
    <name evidence="4" type="ORF">JYZ213_LOCUS40452</name>
    <name evidence="6" type="ORF">KXQ929_LOCUS22154</name>
    <name evidence="5" type="ORF">OKA104_LOCUS17006</name>
    <name evidence="7" type="ORF">OXD698_LOCUS33181</name>
    <name evidence="2" type="ORF">VCS650_LOCUS24098</name>
</gene>
<dbReference type="AlphaFoldDB" id="A0A815PC70"/>
<dbReference type="Proteomes" id="UP000663881">
    <property type="component" value="Unassembled WGS sequence"/>
</dbReference>
<accession>A0A815PC70</accession>
<name>A0A815PC70_9BILA</name>
<dbReference type="Proteomes" id="UP000663868">
    <property type="component" value="Unassembled WGS sequence"/>
</dbReference>
<evidence type="ECO:0000313" key="7">
    <source>
        <dbReference type="EMBL" id="CAF4061897.1"/>
    </source>
</evidence>
<dbReference type="EMBL" id="CAJNON010000292">
    <property type="protein sequence ID" value="CAF1174129.1"/>
    <property type="molecule type" value="Genomic_DNA"/>
</dbReference>
<evidence type="ECO:0000256" key="1">
    <source>
        <dbReference type="SAM" id="MobiDB-lite"/>
    </source>
</evidence>
<dbReference type="Proteomes" id="UP000663860">
    <property type="component" value="Unassembled WGS sequence"/>
</dbReference>